<feature type="non-terminal residue" evidence="2">
    <location>
        <position position="248"/>
    </location>
</feature>
<proteinExistence type="predicted"/>
<accession>A0A850NVH5</accession>
<name>A0A850NVH5_9PROT</name>
<feature type="region of interest" description="Disordered" evidence="1">
    <location>
        <begin position="1"/>
        <end position="105"/>
    </location>
</feature>
<reference evidence="2 3" key="1">
    <citation type="submission" date="2020-06" db="EMBL/GenBank/DDBJ databases">
        <title>Description of novel acetic acid bacteria.</title>
        <authorList>
            <person name="Sombolestani A."/>
        </authorList>
    </citation>
    <scope>NUCLEOTIDE SEQUENCE [LARGE SCALE GENOMIC DNA]</scope>
    <source>
        <strain evidence="2 3">LMG 26838</strain>
    </source>
</reference>
<feature type="compositionally biased region" description="Polar residues" evidence="1">
    <location>
        <begin position="139"/>
        <end position="152"/>
    </location>
</feature>
<dbReference type="AlphaFoldDB" id="A0A850NVH5"/>
<feature type="region of interest" description="Disordered" evidence="1">
    <location>
        <begin position="157"/>
        <end position="176"/>
    </location>
</feature>
<feature type="compositionally biased region" description="Polar residues" evidence="1">
    <location>
        <begin position="157"/>
        <end position="167"/>
    </location>
</feature>
<dbReference type="RefSeq" id="WP_176627144.1">
    <property type="nucleotide sequence ID" value="NZ_JABXXQ010000788.1"/>
</dbReference>
<dbReference type="EMBL" id="JABXXQ010000788">
    <property type="protein sequence ID" value="NVN32340.1"/>
    <property type="molecule type" value="Genomic_DNA"/>
</dbReference>
<comment type="caution">
    <text evidence="2">The sequence shown here is derived from an EMBL/GenBank/DDBJ whole genome shotgun (WGS) entry which is preliminary data.</text>
</comment>
<evidence type="ECO:0000256" key="1">
    <source>
        <dbReference type="SAM" id="MobiDB-lite"/>
    </source>
</evidence>
<organism evidence="2 3">
    <name type="scientific">Endobacter medicaginis</name>
    <dbReference type="NCBI Taxonomy" id="1181271"/>
    <lineage>
        <taxon>Bacteria</taxon>
        <taxon>Pseudomonadati</taxon>
        <taxon>Pseudomonadota</taxon>
        <taxon>Alphaproteobacteria</taxon>
        <taxon>Acetobacterales</taxon>
        <taxon>Acetobacteraceae</taxon>
        <taxon>Endobacter</taxon>
    </lineage>
</organism>
<feature type="region of interest" description="Disordered" evidence="1">
    <location>
        <begin position="132"/>
        <end position="152"/>
    </location>
</feature>
<sequence length="248" mass="23656">GEQQADQGVGGGGVPGAGGDTAAVMPDTDTAVGGQDSEIQSLEQAVQELLGALQQGQSGGTTPGATQASSTPDTTTPATTTPAASAPAGGAGQSTGAGTPGTLASDYNDVLSQVAANGNSAQDIQQAVQKFLQDADASGDNSDQSLQQAMNNILGSLQDGTYSQQGSEGALQGAAQRDGLGGVNTVSVAGKDGGAEQASGAFDAASNAKGSLGANTAILESEISSGGSAGSQQITNNAGALANEADAA</sequence>
<dbReference type="Proteomes" id="UP000565205">
    <property type="component" value="Unassembled WGS sequence"/>
</dbReference>
<feature type="compositionally biased region" description="Gly residues" evidence="1">
    <location>
        <begin position="8"/>
        <end position="19"/>
    </location>
</feature>
<gene>
    <name evidence="2" type="ORF">HUK83_18605</name>
</gene>
<feature type="compositionally biased region" description="Gly residues" evidence="1">
    <location>
        <begin position="89"/>
        <end position="99"/>
    </location>
</feature>
<feature type="non-terminal residue" evidence="2">
    <location>
        <position position="1"/>
    </location>
</feature>
<feature type="compositionally biased region" description="Low complexity" evidence="1">
    <location>
        <begin position="42"/>
        <end position="56"/>
    </location>
</feature>
<feature type="compositionally biased region" description="Low complexity" evidence="1">
    <location>
        <begin position="65"/>
        <end position="88"/>
    </location>
</feature>
<evidence type="ECO:0000313" key="3">
    <source>
        <dbReference type="Proteomes" id="UP000565205"/>
    </source>
</evidence>
<protein>
    <submittedName>
        <fullName evidence="2">Uncharacterized protein</fullName>
    </submittedName>
</protein>
<evidence type="ECO:0000313" key="2">
    <source>
        <dbReference type="EMBL" id="NVN32340.1"/>
    </source>
</evidence>